<feature type="compositionally biased region" description="Basic and acidic residues" evidence="1">
    <location>
        <begin position="448"/>
        <end position="460"/>
    </location>
</feature>
<accession>A0AAV1DXX6</accession>
<dbReference type="PANTHER" id="PTHR31286:SF99">
    <property type="entry name" value="DUF4283 DOMAIN-CONTAINING PROTEIN"/>
    <property type="match status" value="1"/>
</dbReference>
<feature type="region of interest" description="Disordered" evidence="1">
    <location>
        <begin position="448"/>
        <end position="509"/>
    </location>
</feature>
<dbReference type="Pfam" id="PF14111">
    <property type="entry name" value="DUF4283"/>
    <property type="match status" value="1"/>
</dbReference>
<reference evidence="3" key="1">
    <citation type="submission" date="2023-03" db="EMBL/GenBank/DDBJ databases">
        <authorList>
            <person name="Julca I."/>
        </authorList>
    </citation>
    <scope>NUCLEOTIDE SEQUENCE</scope>
</reference>
<evidence type="ECO:0000256" key="1">
    <source>
        <dbReference type="SAM" id="MobiDB-lite"/>
    </source>
</evidence>
<protein>
    <submittedName>
        <fullName evidence="3">OLC1v1013302C1</fullName>
    </submittedName>
</protein>
<feature type="compositionally biased region" description="Polar residues" evidence="1">
    <location>
        <begin position="321"/>
        <end position="341"/>
    </location>
</feature>
<sequence>MASDPSEDNPDKADGMWKNNVGHKLKEIPTGLEAPLQSMSFKERLIGIWKRRASSKIQIEPGDVIMEKTPMSEKLRFSERLKAIFREDWEHMVIVSLIGVTLTYGGLNNAVKRMWCPSGDYEIIDFTNGFFGVLLPSEEDEEKALRGGPWFVGPHCLSVQKWMPGFRGSTVKVNSVVTWIRLPDLPVEYYHEIALFSIGNFVGRTLKIDEKTLYADRGHGSTTCGKELRQDTPVMEPVVGIDAQGGRMEPEESYFQVSEPNRLNMEKEGRVGFGPWMVVQRWQNSPKGDVAQARTNQKNWKAQTMVDFNGNLGNKVGPSKATKSNGEASKPKNGTQSVQNVSTNSMKTNVPILKNKESVSVYTHGLEQGVKTNATKQKSRAPRGITMGQNKEISSHNQEKCNYPLLGWDSEYSIPVEGGKKRGRLLPNWKASPPTSGCSTMVVDQVQAEHKPPDPQQSDRMEDESGTSSAAALAKLPVKPPDIGEIERVEASQDADMQELDIAFPHQGN</sequence>
<dbReference type="AlphaFoldDB" id="A0AAV1DXX6"/>
<evidence type="ECO:0000313" key="4">
    <source>
        <dbReference type="Proteomes" id="UP001161247"/>
    </source>
</evidence>
<evidence type="ECO:0000259" key="2">
    <source>
        <dbReference type="Pfam" id="PF14111"/>
    </source>
</evidence>
<dbReference type="InterPro" id="IPR025558">
    <property type="entry name" value="DUF4283"/>
</dbReference>
<gene>
    <name evidence="3" type="ORF">OLC1_LOCUS19931</name>
</gene>
<name>A0AAV1DXX6_OLDCO</name>
<dbReference type="InterPro" id="IPR040256">
    <property type="entry name" value="At4g02000-like"/>
</dbReference>
<keyword evidence="4" id="KW-1185">Reference proteome</keyword>
<feature type="region of interest" description="Disordered" evidence="1">
    <location>
        <begin position="309"/>
        <end position="341"/>
    </location>
</feature>
<organism evidence="3 4">
    <name type="scientific">Oldenlandia corymbosa var. corymbosa</name>
    <dbReference type="NCBI Taxonomy" id="529605"/>
    <lineage>
        <taxon>Eukaryota</taxon>
        <taxon>Viridiplantae</taxon>
        <taxon>Streptophyta</taxon>
        <taxon>Embryophyta</taxon>
        <taxon>Tracheophyta</taxon>
        <taxon>Spermatophyta</taxon>
        <taxon>Magnoliopsida</taxon>
        <taxon>eudicotyledons</taxon>
        <taxon>Gunneridae</taxon>
        <taxon>Pentapetalae</taxon>
        <taxon>asterids</taxon>
        <taxon>lamiids</taxon>
        <taxon>Gentianales</taxon>
        <taxon>Rubiaceae</taxon>
        <taxon>Rubioideae</taxon>
        <taxon>Spermacoceae</taxon>
        <taxon>Hedyotis-Oldenlandia complex</taxon>
        <taxon>Oldenlandia</taxon>
    </lineage>
</organism>
<feature type="domain" description="DUF4283" evidence="2">
    <location>
        <begin position="87"/>
        <end position="166"/>
    </location>
</feature>
<dbReference type="PANTHER" id="PTHR31286">
    <property type="entry name" value="GLYCINE-RICH CELL WALL STRUCTURAL PROTEIN 1.8-LIKE"/>
    <property type="match status" value="1"/>
</dbReference>
<proteinExistence type="predicted"/>
<dbReference type="EMBL" id="OX459124">
    <property type="protein sequence ID" value="CAI9112809.1"/>
    <property type="molecule type" value="Genomic_DNA"/>
</dbReference>
<dbReference type="Proteomes" id="UP001161247">
    <property type="component" value="Chromosome 7"/>
</dbReference>
<evidence type="ECO:0000313" key="3">
    <source>
        <dbReference type="EMBL" id="CAI9112809.1"/>
    </source>
</evidence>